<feature type="region of interest" description="Disordered" evidence="1">
    <location>
        <begin position="25"/>
        <end position="46"/>
    </location>
</feature>
<evidence type="ECO:0000256" key="1">
    <source>
        <dbReference type="SAM" id="MobiDB-lite"/>
    </source>
</evidence>
<dbReference type="AlphaFoldDB" id="A0A2C9EHP8"/>
<evidence type="ECO:0000313" key="3">
    <source>
        <dbReference type="Proteomes" id="UP000013940"/>
    </source>
</evidence>
<organism evidence="2 3">
    <name type="scientific">Pseudomonas protegens (strain DSM 19095 / LMG 27888 / CFBP 6595 / CHA0)</name>
    <dbReference type="NCBI Taxonomy" id="1124983"/>
    <lineage>
        <taxon>Bacteria</taxon>
        <taxon>Pseudomonadati</taxon>
        <taxon>Pseudomonadota</taxon>
        <taxon>Gammaproteobacteria</taxon>
        <taxon>Pseudomonadales</taxon>
        <taxon>Pseudomonadaceae</taxon>
        <taxon>Pseudomonas</taxon>
    </lineage>
</organism>
<sequence length="46" mass="5611">MLSPHEITCSYYWNWRHGRRRRTRLHSRSSGAKGNGHWFRRMEPGV</sequence>
<dbReference type="EMBL" id="CP003190">
    <property type="protein sequence ID" value="AGL83174.1"/>
    <property type="molecule type" value="Genomic_DNA"/>
</dbReference>
<name>A0A2C9EHP8_PSEPH</name>
<protein>
    <submittedName>
        <fullName evidence="2">Uncharacterized protein</fullName>
    </submittedName>
</protein>
<evidence type="ECO:0000313" key="2">
    <source>
        <dbReference type="EMBL" id="AGL83174.1"/>
    </source>
</evidence>
<reference evidence="3" key="1">
    <citation type="journal article" date="2014" name="Genome Announc.">
        <title>Full-genome sequence of the plant growth-promoting bacterium Pseudomonas protegens CHA0.</title>
        <authorList>
            <person name="Jousset A."/>
            <person name="Schuldes J."/>
            <person name="Keel C."/>
            <person name="Maurhofer M."/>
            <person name="Daniel R."/>
            <person name="Scheu S."/>
            <person name="Thuermer A."/>
        </authorList>
    </citation>
    <scope>NUCLEOTIDE SEQUENCE [LARGE SCALE GENOMIC DNA]</scope>
    <source>
        <strain evidence="3">DSM 19095 / LMG 27888 / CFBP 6595 / CHA0</strain>
    </source>
</reference>
<accession>A0A2C9EHP8</accession>
<dbReference type="Proteomes" id="UP000013940">
    <property type="component" value="Chromosome"/>
</dbReference>
<dbReference type="HOGENOM" id="CLU_3187949_0_0_6"/>
<proteinExistence type="predicted"/>
<dbReference type="KEGG" id="pprc:PFLCHA0_c13840"/>
<gene>
    <name evidence="2" type="ORF">PFLCHA0_c13840</name>
</gene>